<dbReference type="FunFam" id="2.60.120.740:FF:000001">
    <property type="entry name" value="Adhesion G protein-coupled receptor L2"/>
    <property type="match status" value="1"/>
</dbReference>
<dbReference type="Gene3D" id="2.10.50.10">
    <property type="entry name" value="Tumor Necrosis Factor Receptor, subunit A, domain 2"/>
    <property type="match status" value="3"/>
</dbReference>
<dbReference type="InterPro" id="IPR011641">
    <property type="entry name" value="Tyr-kin_ephrin_A/B_rcpt-like"/>
</dbReference>
<dbReference type="InterPro" id="IPR006212">
    <property type="entry name" value="Furin_repeat"/>
</dbReference>
<dbReference type="Pfam" id="PF07699">
    <property type="entry name" value="Ephrin_rec_like"/>
    <property type="match status" value="3"/>
</dbReference>
<dbReference type="SMART" id="SM00261">
    <property type="entry name" value="FU"/>
    <property type="match status" value="4"/>
</dbReference>
<feature type="domain" description="C-type lectin" evidence="2">
    <location>
        <begin position="1321"/>
        <end position="1434"/>
    </location>
</feature>
<keyword evidence="1" id="KW-1015">Disulfide bond</keyword>
<evidence type="ECO:0000259" key="2">
    <source>
        <dbReference type="PROSITE" id="PS50041"/>
    </source>
</evidence>
<dbReference type="Gene3D" id="3.10.100.10">
    <property type="entry name" value="Mannose-Binding Protein A, subunit A"/>
    <property type="match status" value="1"/>
</dbReference>
<dbReference type="KEGG" id="bbel:109470067"/>
<dbReference type="CDD" id="cd00037">
    <property type="entry name" value="CLECT"/>
    <property type="match status" value="1"/>
</dbReference>
<dbReference type="PANTHER" id="PTHR46549:SF1">
    <property type="entry name" value="MACPF DOMAIN-CONTAINING PROTEIN"/>
    <property type="match status" value="1"/>
</dbReference>
<dbReference type="InterPro" id="IPR009030">
    <property type="entry name" value="Growth_fac_rcpt_cys_sf"/>
</dbReference>
<sequence>MTKRAVPAFLAAAAKEIGGKVVSKLGDRIADGVVENHQEKVVSGLQDYLGKQMDKFDNEYKELLKDTSGLAAGLNRPVEEADIQLVPRPGATMGNMYAPPGWEIRHKYKYKEDREEDKVSSGGQASAYTYPAGLGPVLMNGCFGTGYKNGDPCFKAKIPRTGCPNLIDGATYLGVGFDGRGVYSAESRKKSVIQRSCQNLQTYGENEVPDSMTVLGIYDTDVESYTFSSTEEYRQYLAEKSAVTSAKAMFQEEINKASGHGAVGGLFGLLWSAGGGGSSQSGTSIQSSELSASSSASARLSEQQTQTFMAMLEINIFRYEIFMDDVTHEQLNVGFLRDFISLPESYFSPGAEIIFRKNLQIEKETGRTYYTQETTEPGDDDKGTKNETEAVTVSEIRYCNFKDRKNLEDSMAKRRLALQRAVTVYLEEGRILSSDFLLPAGEAGCETAMLAFLQEDNTGVPTWEDMTGGQEFMVVFDMPYDIPGILRAQDALTIKFFRHMWFSTRKGSVPHLYDSYKNGGSNDVQAKKVSVQGLVMSYDEGTGVFTVTEDDFNASATLLTDLPGWVKGRDVARAEYKQLLNHLSQKSDTVGDVPCSIQWSNAHRFDPTDGGKCIHFTAASEGDIFVVFASIPQNHETWIYIQISPEGVAIYKALRLQTTQLNDNAGGLGSATLYQSYFVCVTEDVDEKTTIVQYGKTPDNEERPHVWLSFTFNEVASLRYYSFGSGESPVKVMGLSLLDKPAKDFIICREGTEMINGVCQQKCHSENLQIEKETGRTYYTQETTEPGDDDKGTKNKTEAVTVTEIRYCNFKDRKNLEDSMAKRRLALQRAVTVYLEEGRILSSDFLLPAGEAGCETAMLAFLQEDNTGVPTWEDMTGGQEFMVVFDMPYDIPGILRAQDALTIKFFRHMWFSTRKGSVPHLYDGYKNGGSNDVQAKKVSLQGLVMTYDEGTGVFTVTEDDFNASATLLKDLPGWVKGRDVARAEYKQLLNHLSQKSDTVGDVPCSIQWSNAHRFDPTDGGKCIHFTAASEGDIFVVFASIPQNHETWIYIQISPEGVAIYKALRLQTTQLNDDAGGLGSATLYQSYFVCVTEDVEETTTVVQYGKTPDNEERPHVWLSFKFNEVASLRYYSFGSGESPVKVMGLSLLDKPAKDFIICREGTEMINGVCQQKCHSECEGCRTSGSNSPTDCIACKHLKVSYPYREGHTGDFKCVSQCPQHMESDTATTSCKCIKRMEETRPEGVVDCVTECPLTHFEADGVCKECSSLCKDVSNEDKRTCSGPATTDCDTCKYQHDGRCVDGCRPGQKAVKGCADGYVYHQHSQLCYKAFNDTETYDGAVRRCSSDGGTLAMPRDNATNNFLIHLKNAVDNNALFLFGLTDDHQEGVWMWDDNVPLGDFRAWGQGQPDNYNGNEDCAEYNPEGSYNKWNDGPCTRDNRKFICQASPSGNNSAFTCHQCRPGHECKLGDEREDICPAGTASNDNRTMCVPCAAGEFSSAPGAASCQKCPAGTYSTGGGSTSCLDCPAGKYSDVVGSTGCKVCPAGQYSNTAGSNGCTDCPTGQYSDAPESTGCKACPVGKYSDAARSTGCKDCPAGQYSDATRSTGCKACPAGKYSDAARSTGCKDCSVGLYNSRTGSNRCWDCPAGQYSSNAGSNGCTDCPAGRYSNTVRSTSCTPCPAGQYSSGTRSTGCTNCPDGIFTSTAGSERCTACRHGETVNAAGRPACQGTQRTALVCEDQTMSLSCDSGLEIQVQHAMYGRKDGSTCKKGILLSQNCESSNSLSKVREYCQGHRTCSVQASNSVFGEPCFGTAKYLEATYTCIGTP</sequence>
<dbReference type="InterPro" id="IPR001304">
    <property type="entry name" value="C-type_lectin-like"/>
</dbReference>
<organism evidence="4 5">
    <name type="scientific">Branchiostoma belcheri</name>
    <name type="common">Amphioxus</name>
    <dbReference type="NCBI Taxonomy" id="7741"/>
    <lineage>
        <taxon>Eukaryota</taxon>
        <taxon>Metazoa</taxon>
        <taxon>Chordata</taxon>
        <taxon>Cephalochordata</taxon>
        <taxon>Leptocardii</taxon>
        <taxon>Amphioxiformes</taxon>
        <taxon>Branchiostomatidae</taxon>
        <taxon>Branchiostoma</taxon>
    </lineage>
</organism>
<proteinExistence type="predicted"/>
<dbReference type="InterPro" id="IPR016186">
    <property type="entry name" value="C-type_lectin-like/link_sf"/>
</dbReference>
<dbReference type="InterPro" id="IPR000922">
    <property type="entry name" value="Lectin_gal-bd_dom"/>
</dbReference>
<evidence type="ECO:0000259" key="3">
    <source>
        <dbReference type="PROSITE" id="PS50228"/>
    </source>
</evidence>
<dbReference type="Proteomes" id="UP000515135">
    <property type="component" value="Unplaced"/>
</dbReference>
<protein>
    <submittedName>
        <fullName evidence="5">Uncharacterized protein LOC109470067</fullName>
    </submittedName>
</protein>
<dbReference type="PROSITE" id="PS00615">
    <property type="entry name" value="C_TYPE_LECTIN_1"/>
    <property type="match status" value="1"/>
</dbReference>
<keyword evidence="4" id="KW-1185">Reference proteome</keyword>
<dbReference type="InterPro" id="IPR018378">
    <property type="entry name" value="C-type_lectin_CS"/>
</dbReference>
<evidence type="ECO:0000313" key="5">
    <source>
        <dbReference type="RefSeq" id="XP_019624405.1"/>
    </source>
</evidence>
<dbReference type="GO" id="GO:0030246">
    <property type="term" value="F:carbohydrate binding"/>
    <property type="evidence" value="ECO:0007669"/>
    <property type="project" value="InterPro"/>
</dbReference>
<dbReference type="InterPro" id="IPR016187">
    <property type="entry name" value="CTDL_fold"/>
</dbReference>
<dbReference type="CDD" id="cd00185">
    <property type="entry name" value="TNFRSF"/>
    <property type="match status" value="2"/>
</dbReference>
<dbReference type="PROSITE" id="PS50228">
    <property type="entry name" value="SUEL_LECTIN"/>
    <property type="match status" value="1"/>
</dbReference>
<dbReference type="PROSITE" id="PS50041">
    <property type="entry name" value="C_TYPE_LECTIN_2"/>
    <property type="match status" value="1"/>
</dbReference>
<dbReference type="PANTHER" id="PTHR46549">
    <property type="entry name" value="MACPF DOMAIN-CONTAINING PROTEIN"/>
    <property type="match status" value="1"/>
</dbReference>
<dbReference type="InterPro" id="IPR043159">
    <property type="entry name" value="Lectin_gal-bd_sf"/>
</dbReference>
<dbReference type="SUPFAM" id="SSF57184">
    <property type="entry name" value="Growth factor receptor domain"/>
    <property type="match status" value="3"/>
</dbReference>
<dbReference type="Gene3D" id="2.60.120.740">
    <property type="match status" value="1"/>
</dbReference>
<accession>A0A6P4Y5X5</accession>
<dbReference type="SUPFAM" id="SSF56436">
    <property type="entry name" value="C-type lectin-like"/>
    <property type="match status" value="1"/>
</dbReference>
<gene>
    <name evidence="5" type="primary">LOC109470067</name>
</gene>
<dbReference type="SMART" id="SM00034">
    <property type="entry name" value="CLECT"/>
    <property type="match status" value="1"/>
</dbReference>
<dbReference type="Pfam" id="PF02140">
    <property type="entry name" value="SUEL_Lectin"/>
    <property type="match status" value="1"/>
</dbReference>
<evidence type="ECO:0000256" key="1">
    <source>
        <dbReference type="ARBA" id="ARBA00023157"/>
    </source>
</evidence>
<dbReference type="OrthoDB" id="413581at2759"/>
<dbReference type="SMART" id="SM01411">
    <property type="entry name" value="Ephrin_rec_like"/>
    <property type="match status" value="5"/>
</dbReference>
<feature type="domain" description="SUEL-type lectin" evidence="3">
    <location>
        <begin position="1733"/>
        <end position="1820"/>
    </location>
</feature>
<reference evidence="5" key="1">
    <citation type="submission" date="2025-08" db="UniProtKB">
        <authorList>
            <consortium name="RefSeq"/>
        </authorList>
    </citation>
    <scope>IDENTIFICATION</scope>
    <source>
        <tissue evidence="5">Gonad</tissue>
    </source>
</reference>
<dbReference type="CDD" id="cd00064">
    <property type="entry name" value="FU"/>
    <property type="match status" value="2"/>
</dbReference>
<name>A0A6P4Y5X5_BRABE</name>
<dbReference type="GeneID" id="109470067"/>
<dbReference type="CDD" id="cd22827">
    <property type="entry name" value="Gal_Rha_Lectin_SUL-I-like"/>
    <property type="match status" value="1"/>
</dbReference>
<dbReference type="RefSeq" id="XP_019624405.1">
    <property type="nucleotide sequence ID" value="XM_019768846.1"/>
</dbReference>
<evidence type="ECO:0000313" key="4">
    <source>
        <dbReference type="Proteomes" id="UP000515135"/>
    </source>
</evidence>